<evidence type="ECO:0000313" key="2">
    <source>
        <dbReference type="EMBL" id="CKR54081.1"/>
    </source>
</evidence>
<evidence type="ECO:0000313" key="3">
    <source>
        <dbReference type="EMBL" id="CKS04862.1"/>
    </source>
</evidence>
<dbReference type="AlphaFoldDB" id="A0A0T9D3W0"/>
<dbReference type="EMBL" id="CNFT01000329">
    <property type="protein sequence ID" value="CKR54081.1"/>
    <property type="molecule type" value="Genomic_DNA"/>
</dbReference>
<dbReference type="EMBL" id="CSAE01000614">
    <property type="protein sequence ID" value="COW63536.1"/>
    <property type="molecule type" value="Genomic_DNA"/>
</dbReference>
<evidence type="ECO:0000313" key="9">
    <source>
        <dbReference type="Proteomes" id="UP000046947"/>
    </source>
</evidence>
<evidence type="ECO:0000313" key="10">
    <source>
        <dbReference type="Proteomes" id="UP000048948"/>
    </source>
</evidence>
<proteinExistence type="predicted"/>
<sequence>MRHHVGGQQRLEFFDGLQAMNQQIGEHRQLVVGNEFDGGLGEQRQRARAGAAGVAGQRRSGRFSGEACYVAGQQYISWTLLLPYLGQHPIYFSTGRCRHEIGLGTGDFTADPEKVLEVAVAEGMMQCPASALGVFGRAANNVHHWHMLGVTARDRIGHRELADPECRYHR</sequence>
<dbReference type="EMBL" id="CNFU01000539">
    <property type="protein sequence ID" value="CKS04862.1"/>
    <property type="molecule type" value="Genomic_DNA"/>
</dbReference>
<dbReference type="EMBL" id="CFOH01000064">
    <property type="protein sequence ID" value="CFE47194.1"/>
    <property type="molecule type" value="Genomic_DNA"/>
</dbReference>
<dbReference type="Proteomes" id="UP000038802">
    <property type="component" value="Unassembled WGS sequence"/>
</dbReference>
<dbReference type="EMBL" id="CQQC01000592">
    <property type="protein sequence ID" value="CNV25210.1"/>
    <property type="molecule type" value="Genomic_DNA"/>
</dbReference>
<evidence type="ECO:0000313" key="1">
    <source>
        <dbReference type="EMBL" id="CFE47194.1"/>
    </source>
</evidence>
<accession>A0A0T9D3W0</accession>
<evidence type="ECO:0000313" key="12">
    <source>
        <dbReference type="Proteomes" id="UP000050164"/>
    </source>
</evidence>
<dbReference type="Proteomes" id="UP000039217">
    <property type="component" value="Unassembled WGS sequence"/>
</dbReference>
<dbReference type="Proteomes" id="UP000048948">
    <property type="component" value="Unassembled WGS sequence"/>
</dbReference>
<dbReference type="Proteomes" id="UP000050164">
    <property type="component" value="Unassembled WGS sequence"/>
</dbReference>
<dbReference type="Proteomes" id="UP000049023">
    <property type="component" value="Unassembled WGS sequence"/>
</dbReference>
<organism evidence="6 7">
    <name type="scientific">Mycobacterium tuberculosis</name>
    <dbReference type="NCBI Taxonomy" id="1773"/>
    <lineage>
        <taxon>Bacteria</taxon>
        <taxon>Bacillati</taxon>
        <taxon>Actinomycetota</taxon>
        <taxon>Actinomycetes</taxon>
        <taxon>Mycobacteriales</taxon>
        <taxon>Mycobacteriaceae</taxon>
        <taxon>Mycobacterium</taxon>
        <taxon>Mycobacterium tuberculosis complex</taxon>
    </lineage>
</organism>
<evidence type="ECO:0000313" key="5">
    <source>
        <dbReference type="EMBL" id="CNV25210.1"/>
    </source>
</evidence>
<evidence type="ECO:0000313" key="11">
    <source>
        <dbReference type="Proteomes" id="UP000049023"/>
    </source>
</evidence>
<evidence type="ECO:0000313" key="4">
    <source>
        <dbReference type="EMBL" id="CKS81760.1"/>
    </source>
</evidence>
<reference evidence="7 8" key="1">
    <citation type="submission" date="2015-03" db="EMBL/GenBank/DDBJ databases">
        <authorList>
            <consortium name="Pathogen Informatics"/>
        </authorList>
    </citation>
    <scope>NUCLEOTIDE SEQUENCE [LARGE SCALE GENOMIC DNA]</scope>
    <source>
        <strain evidence="4 10">Bir 172</strain>
        <strain evidence="2 12">Bir 185</strain>
        <strain evidence="3 11">Bir 187</strain>
        <strain evidence="5 8">D00501624</strain>
        <strain evidence="1 9">H09601792</strain>
        <strain evidence="7">K00500041</strain>
    </source>
</reference>
<protein>
    <submittedName>
        <fullName evidence="6">Uncharacterized protein</fullName>
    </submittedName>
</protein>
<evidence type="ECO:0000313" key="8">
    <source>
        <dbReference type="Proteomes" id="UP000039217"/>
    </source>
</evidence>
<dbReference type="EMBL" id="CNGE01000469">
    <property type="protein sequence ID" value="CKS81760.1"/>
    <property type="molecule type" value="Genomic_DNA"/>
</dbReference>
<evidence type="ECO:0000313" key="7">
    <source>
        <dbReference type="Proteomes" id="UP000038802"/>
    </source>
</evidence>
<gene>
    <name evidence="5" type="ORF">ERS007661_01907</name>
    <name evidence="1" type="ORF">ERS007688_00666</name>
    <name evidence="6" type="ORF">ERS007703_03966</name>
    <name evidence="4" type="ORF">ERS027646_02508</name>
    <name evidence="2" type="ORF">ERS027659_01669</name>
    <name evidence="3" type="ORF">ERS027661_02515</name>
</gene>
<evidence type="ECO:0000313" key="6">
    <source>
        <dbReference type="EMBL" id="COW63536.1"/>
    </source>
</evidence>
<name>A0A0T9D3W0_MYCTX</name>
<dbReference type="Proteomes" id="UP000046947">
    <property type="component" value="Unassembled WGS sequence"/>
</dbReference>
<reference evidence="6" key="2">
    <citation type="submission" date="2015-03" db="EMBL/GenBank/DDBJ databases">
        <authorList>
            <person name="Murphy D."/>
        </authorList>
    </citation>
    <scope>NUCLEOTIDE SEQUENCE [LARGE SCALE GENOMIC DNA]</scope>
    <source>
        <strain evidence="6">K00500041</strain>
    </source>
</reference>